<dbReference type="AlphaFoldDB" id="A0A090QUR2"/>
<sequence>MPEGRQPATVIANKVNSASDEPSFYGHRTIKQQPLKEVPAPIEFQRRAIAPPIIEEAEMLKIEEANLNHATLSVSTDDVPLKQDTLPRITLSRDEQLLAKKAQYYIDRNWQDKTGFIDSVQGYPHSTMWDVASGLSALLALEGLGLYSTEQTDIKIARTLKTLFTFPLYDQRLPNREYNTHTGLPSGRLSDKARNGNGWSALDIGRLLIWLEITSRHKPHFKPDIDRILSRWQLADAIHQQTLYGELYTGKKRYYRQEGRLGYLQYTAQGFEMAGFGVDNAYSQADTRSAKLDGHTVFIDERNLPYFTSDPYVLNAVELGRKGDWWDQLDTLFALHKAHSAQQQSLWVFAEDALNHVLVRL</sequence>
<proteinExistence type="predicted"/>
<name>A0A090QUR2_9GAMM</name>
<evidence type="ECO:0000259" key="1">
    <source>
        <dbReference type="Pfam" id="PF11329"/>
    </source>
</evidence>
<comment type="caution">
    <text evidence="2">The sequence shown here is derived from an EMBL/GenBank/DDBJ whole genome shotgun (WGS) entry which is preliminary data.</text>
</comment>
<dbReference type="Proteomes" id="UP000029227">
    <property type="component" value="Unassembled WGS sequence"/>
</dbReference>
<dbReference type="EMBL" id="BBMN01000012">
    <property type="protein sequence ID" value="GAL06641.1"/>
    <property type="molecule type" value="Genomic_DNA"/>
</dbReference>
<evidence type="ECO:0000313" key="2">
    <source>
        <dbReference type="EMBL" id="GAL06641.1"/>
    </source>
</evidence>
<protein>
    <recommendedName>
        <fullName evidence="1">DUF3131 domain-containing protein</fullName>
    </recommendedName>
</protein>
<evidence type="ECO:0000313" key="3">
    <source>
        <dbReference type="Proteomes" id="UP000029227"/>
    </source>
</evidence>
<dbReference type="Pfam" id="PF11329">
    <property type="entry name" value="DUF3131"/>
    <property type="match status" value="1"/>
</dbReference>
<feature type="domain" description="DUF3131" evidence="1">
    <location>
        <begin position="98"/>
        <end position="355"/>
    </location>
</feature>
<dbReference type="STRING" id="754436.JCM19237_2738"/>
<accession>A0A090QUR2</accession>
<dbReference type="eggNOG" id="COG3459">
    <property type="taxonomic scope" value="Bacteria"/>
</dbReference>
<gene>
    <name evidence="2" type="ORF">JCM19237_2738</name>
</gene>
<dbReference type="InterPro" id="IPR021478">
    <property type="entry name" value="DUF3131"/>
</dbReference>
<organism evidence="2 3">
    <name type="scientific">Photobacterium aphoticum</name>
    <dbReference type="NCBI Taxonomy" id="754436"/>
    <lineage>
        <taxon>Bacteria</taxon>
        <taxon>Pseudomonadati</taxon>
        <taxon>Pseudomonadota</taxon>
        <taxon>Gammaproteobacteria</taxon>
        <taxon>Vibrionales</taxon>
        <taxon>Vibrionaceae</taxon>
        <taxon>Photobacterium</taxon>
    </lineage>
</organism>
<reference evidence="2 3" key="1">
    <citation type="journal article" date="2014" name="Genome Announc.">
        <title>Draft Genome Sequences of Two Vibrionaceae Species, Vibrio ponticus C121 and Photobacterium aphoticum C119, Isolated as Coral Reef Microbiota.</title>
        <authorList>
            <person name="Al-saari N."/>
            <person name="Meirelles P.M."/>
            <person name="Mino S."/>
            <person name="Suda W."/>
            <person name="Oshima K."/>
            <person name="Hattori M."/>
            <person name="Ohkuma M."/>
            <person name="Thompson F.L."/>
            <person name="Gomez-Gil B."/>
            <person name="Sawabe T."/>
            <person name="Sawabe T."/>
        </authorList>
    </citation>
    <scope>NUCLEOTIDE SEQUENCE [LARGE SCALE GENOMIC DNA]</scope>
    <source>
        <strain evidence="2 3">JCM 19237</strain>
    </source>
</reference>